<feature type="region of interest" description="Disordered" evidence="1">
    <location>
        <begin position="49"/>
        <end position="106"/>
    </location>
</feature>
<evidence type="ECO:0000256" key="1">
    <source>
        <dbReference type="SAM" id="MobiDB-lite"/>
    </source>
</evidence>
<dbReference type="PROSITE" id="PS50086">
    <property type="entry name" value="TBC_RABGAP"/>
    <property type="match status" value="1"/>
</dbReference>
<dbReference type="Pfam" id="PF00566">
    <property type="entry name" value="RabGAP-TBC"/>
    <property type="match status" value="1"/>
</dbReference>
<dbReference type="SMART" id="SM00164">
    <property type="entry name" value="TBC"/>
    <property type="match status" value="1"/>
</dbReference>
<accession>A0AAD1X8X1</accession>
<feature type="domain" description="Rab-GAP TBC" evidence="2">
    <location>
        <begin position="221"/>
        <end position="412"/>
    </location>
</feature>
<feature type="compositionally biased region" description="Acidic residues" evidence="1">
    <location>
        <begin position="1"/>
        <end position="10"/>
    </location>
</feature>
<dbReference type="FunFam" id="1.10.8.270:FF:000016">
    <property type="entry name" value="TBC1 domain family member 2A"/>
    <property type="match status" value="1"/>
</dbReference>
<dbReference type="SUPFAM" id="SSF47923">
    <property type="entry name" value="Ypt/Rab-GAP domain of gyp1p"/>
    <property type="match status" value="2"/>
</dbReference>
<dbReference type="Gene3D" id="1.10.8.270">
    <property type="entry name" value="putative rabgap domain of human tbc1 domain family member 14 like domains"/>
    <property type="match status" value="1"/>
</dbReference>
<dbReference type="GO" id="GO:0031267">
    <property type="term" value="F:small GTPase binding"/>
    <property type="evidence" value="ECO:0007669"/>
    <property type="project" value="TreeGrafter"/>
</dbReference>
<dbReference type="InterPro" id="IPR000195">
    <property type="entry name" value="Rab-GAP-TBC_dom"/>
</dbReference>
<feature type="compositionally biased region" description="Basic and acidic residues" evidence="1">
    <location>
        <begin position="63"/>
        <end position="87"/>
    </location>
</feature>
<organism evidence="3 4">
    <name type="scientific">Euplotes crassus</name>
    <dbReference type="NCBI Taxonomy" id="5936"/>
    <lineage>
        <taxon>Eukaryota</taxon>
        <taxon>Sar</taxon>
        <taxon>Alveolata</taxon>
        <taxon>Ciliophora</taxon>
        <taxon>Intramacronucleata</taxon>
        <taxon>Spirotrichea</taxon>
        <taxon>Hypotrichia</taxon>
        <taxon>Euplotida</taxon>
        <taxon>Euplotidae</taxon>
        <taxon>Moneuplotes</taxon>
    </lineage>
</organism>
<comment type="caution">
    <text evidence="3">The sequence shown here is derived from an EMBL/GenBank/DDBJ whole genome shotgun (WGS) entry which is preliminary data.</text>
</comment>
<dbReference type="Gene3D" id="1.10.10.2750">
    <property type="match status" value="1"/>
</dbReference>
<dbReference type="EMBL" id="CAMPGE010008587">
    <property type="protein sequence ID" value="CAI2367479.1"/>
    <property type="molecule type" value="Genomic_DNA"/>
</dbReference>
<evidence type="ECO:0000313" key="4">
    <source>
        <dbReference type="Proteomes" id="UP001295684"/>
    </source>
</evidence>
<proteinExistence type="predicted"/>
<dbReference type="GO" id="GO:0005096">
    <property type="term" value="F:GTPase activator activity"/>
    <property type="evidence" value="ECO:0007669"/>
    <property type="project" value="TreeGrafter"/>
</dbReference>
<dbReference type="AlphaFoldDB" id="A0AAD1X8X1"/>
<feature type="compositionally biased region" description="Basic and acidic residues" evidence="1">
    <location>
        <begin position="11"/>
        <end position="28"/>
    </location>
</feature>
<gene>
    <name evidence="3" type="ORF">ECRASSUSDP1_LOCUS8765</name>
</gene>
<dbReference type="InterPro" id="IPR050302">
    <property type="entry name" value="Rab_GAP_TBC_domain"/>
</dbReference>
<sequence>MEEALEEYDIIDSRNDNLHHAKPEDHTKTGGLIQGALNTIKKNFNDVKNKLHGKTTPQKTPKVHCEEEKVAKPSETKKPVGSEDSNKQSKTKNIGRKTLPKELGENKYEQAFEEDKLEEGFEEFDFHISLAKSISQKLRGSIEKKSFEEATLSELQAQVIEESASGSKLPTKDEENISDFEMVSDIQCIFTEADWREFLENPPKELSEIQERRIIWSIKMGLPDRRRGDIWEYLVKVNKYKKKEERSYQDLLNTKDVENIEYTISKDIMRTFPELDQHKEDISTGNNSLFNVLKAYAVYDPDVKYCQGMNFIVFLFLEKFDSNEERAFWLLVAMMKHLRWRKLYKLDTPKLITMLERLRKRLIKEVPEIYNHMVEQELPIEGVFAPFFLTLFLYSTPVHIALRIIDCFLYKGEDFLLELTVKMLKLQKEKILSFVSDCGPCFELQMYLSKNLVQECCENKTVKSILGRPEVPEVGIFNL</sequence>
<dbReference type="PANTHER" id="PTHR47219:SF9">
    <property type="entry name" value="GTPASE ACTIVATING PROTEIN AND CENTROSOME-ASSOCIATED, ISOFORM B"/>
    <property type="match status" value="1"/>
</dbReference>
<dbReference type="InterPro" id="IPR035969">
    <property type="entry name" value="Rab-GAP_TBC_sf"/>
</dbReference>
<dbReference type="Proteomes" id="UP001295684">
    <property type="component" value="Unassembled WGS sequence"/>
</dbReference>
<dbReference type="PANTHER" id="PTHR47219">
    <property type="entry name" value="RAB GTPASE-ACTIVATING PROTEIN 1-LIKE"/>
    <property type="match status" value="1"/>
</dbReference>
<reference evidence="3" key="1">
    <citation type="submission" date="2023-07" db="EMBL/GenBank/DDBJ databases">
        <authorList>
            <consortium name="AG Swart"/>
            <person name="Singh M."/>
            <person name="Singh A."/>
            <person name="Seah K."/>
            <person name="Emmerich C."/>
        </authorList>
    </citation>
    <scope>NUCLEOTIDE SEQUENCE</scope>
    <source>
        <strain evidence="3">DP1</strain>
    </source>
</reference>
<dbReference type="Gene3D" id="1.10.472.80">
    <property type="entry name" value="Ypt/Rab-GAP domain of gyp1p, domain 3"/>
    <property type="match status" value="1"/>
</dbReference>
<keyword evidence="4" id="KW-1185">Reference proteome</keyword>
<name>A0AAD1X8X1_EUPCR</name>
<feature type="region of interest" description="Disordered" evidence="1">
    <location>
        <begin position="1"/>
        <end position="30"/>
    </location>
</feature>
<protein>
    <recommendedName>
        <fullName evidence="2">Rab-GAP TBC domain-containing protein</fullName>
    </recommendedName>
</protein>
<evidence type="ECO:0000313" key="3">
    <source>
        <dbReference type="EMBL" id="CAI2367479.1"/>
    </source>
</evidence>
<evidence type="ECO:0000259" key="2">
    <source>
        <dbReference type="PROSITE" id="PS50086"/>
    </source>
</evidence>